<reference evidence="10 11" key="1">
    <citation type="journal article" date="2012" name="J. Bacteriol.">
        <title>Draft Genome Sequence of an Ammonia-Oxidizing Archaeon, "Candidatus Nitrosopumilus sediminis" AR2, from Svalbard in the Arctic Circle.</title>
        <authorList>
            <person name="Park S.J."/>
            <person name="Kim J.G."/>
            <person name="Jung M.Y."/>
            <person name="Kim S.J."/>
            <person name="Cha I.T."/>
            <person name="Ghai R."/>
            <person name="Martin-Cuadrado A.B."/>
            <person name="Rodriguez-Valera F."/>
            <person name="Rhee S.K."/>
        </authorList>
    </citation>
    <scope>NUCLEOTIDE SEQUENCE [LARGE SCALE GENOMIC DNA]</scope>
    <source>
        <strain evidence="10 11">AR2</strain>
    </source>
</reference>
<gene>
    <name evidence="10" type="ORF">NSED_06180</name>
</gene>
<dbReference type="eggNOG" id="arCOG02358">
    <property type="taxonomic scope" value="Archaea"/>
</dbReference>
<evidence type="ECO:0000256" key="1">
    <source>
        <dbReference type="ARBA" id="ARBA00000085"/>
    </source>
</evidence>
<dbReference type="PANTHER" id="PTHR43711">
    <property type="entry name" value="TWO-COMPONENT HISTIDINE KINASE"/>
    <property type="match status" value="1"/>
</dbReference>
<protein>
    <recommendedName>
        <fullName evidence="2">histidine kinase</fullName>
        <ecNumber evidence="2">2.7.13.3</ecNumber>
    </recommendedName>
</protein>
<dbReference type="InterPro" id="IPR003594">
    <property type="entry name" value="HATPase_dom"/>
</dbReference>
<dbReference type="InterPro" id="IPR005467">
    <property type="entry name" value="His_kinase_dom"/>
</dbReference>
<dbReference type="CDD" id="cd06225">
    <property type="entry name" value="HAMP"/>
    <property type="match status" value="1"/>
</dbReference>
<accession>K0B9Z3</accession>
<dbReference type="InterPro" id="IPR036097">
    <property type="entry name" value="HisK_dim/P_sf"/>
</dbReference>
<dbReference type="SMART" id="SM00304">
    <property type="entry name" value="HAMP"/>
    <property type="match status" value="1"/>
</dbReference>
<keyword evidence="5 10" id="KW-0418">Kinase</keyword>
<dbReference type="Proteomes" id="UP000006100">
    <property type="component" value="Chromosome"/>
</dbReference>
<dbReference type="InterPro" id="IPR004358">
    <property type="entry name" value="Sig_transdc_His_kin-like_C"/>
</dbReference>
<evidence type="ECO:0000313" key="10">
    <source>
        <dbReference type="EMBL" id="AFS83038.1"/>
    </source>
</evidence>
<dbReference type="RefSeq" id="WP_014965408.1">
    <property type="nucleotide sequence ID" value="NC_018656.1"/>
</dbReference>
<evidence type="ECO:0000256" key="6">
    <source>
        <dbReference type="ARBA" id="ARBA00023012"/>
    </source>
</evidence>
<dbReference type="CDD" id="cd00082">
    <property type="entry name" value="HisKA"/>
    <property type="match status" value="1"/>
</dbReference>
<dbReference type="GO" id="GO:0016020">
    <property type="term" value="C:membrane"/>
    <property type="evidence" value="ECO:0007669"/>
    <property type="project" value="InterPro"/>
</dbReference>
<sequence>MVSILIFVAVLNLFLFYQDTSSDSNQSISILKIADVKVNSEVIATSAISVANGNMEDKEILEQKIQSVENTIKAIKSGGVVDGQTIEKIPYSLNSEYEKITISWKNFKDSTRQIEKITVFDQEALSAINYILRKNNDLVLTANELNKEIEGLDRDYSRHKEIVKDLLECSKIIGQQTLLISIGEGTNTQEELKNKRLQFDIGLRKLLQISTLDLDVQSVGAEHEELIPLPREKSNSLRELDPLWESMQPKIMILEERVLLSPEFNIAKNEMIENKEVFYSDIDSVLQKWSTQIVEHKSDDLIVVQTILAVDIGIFFIVLFMIRKSLNPFEAIIQAISKIKEGMYGETIQYSGKDEVGQLVENFNIMSKTIKEKEEEAKKTDIAKDEFLAMITHELKTPLVPIQGYSDILLSEHLGKLTSKQKERIRIIKSSSETLLSMISDLLDAQKLELGQLKMTKTISGIRDTVDKAIKPFKIEAESKNIKIFSEGENIQIVHDSDRISQVIANLIRNSINAIQSDKGEIKISIEDNPKEVIVHVKDDGIGIPQDKQNDLFKKFYQVDATLTRERGGSGLGLAICKGIIDYHSGKIWVSSTPNQGATFSFSLPKEIPDKNKTPL</sequence>
<keyword evidence="11" id="KW-1185">Reference proteome</keyword>
<dbReference type="SMART" id="SM00387">
    <property type="entry name" value="HATPase_c"/>
    <property type="match status" value="1"/>
</dbReference>
<evidence type="ECO:0000259" key="8">
    <source>
        <dbReference type="PROSITE" id="PS50109"/>
    </source>
</evidence>
<dbReference type="SUPFAM" id="SSF47384">
    <property type="entry name" value="Homodimeric domain of signal transducing histidine kinase"/>
    <property type="match status" value="1"/>
</dbReference>
<dbReference type="AlphaFoldDB" id="K0B9Z3"/>
<dbReference type="PROSITE" id="PS50109">
    <property type="entry name" value="HIS_KIN"/>
    <property type="match status" value="1"/>
</dbReference>
<evidence type="ECO:0000259" key="9">
    <source>
        <dbReference type="PROSITE" id="PS50885"/>
    </source>
</evidence>
<evidence type="ECO:0000256" key="2">
    <source>
        <dbReference type="ARBA" id="ARBA00012438"/>
    </source>
</evidence>
<dbReference type="InterPro" id="IPR003661">
    <property type="entry name" value="HisK_dim/P_dom"/>
</dbReference>
<dbReference type="SMART" id="SM00388">
    <property type="entry name" value="HisKA"/>
    <property type="match status" value="1"/>
</dbReference>
<dbReference type="EMBL" id="CP003843">
    <property type="protein sequence ID" value="AFS83038.1"/>
    <property type="molecule type" value="Genomic_DNA"/>
</dbReference>
<dbReference type="EC" id="2.7.13.3" evidence="2"/>
<name>K0B9Z3_9ARCH</name>
<dbReference type="Pfam" id="PF00512">
    <property type="entry name" value="HisKA"/>
    <property type="match status" value="1"/>
</dbReference>
<dbReference type="InterPro" id="IPR003660">
    <property type="entry name" value="HAMP_dom"/>
</dbReference>
<feature type="domain" description="HAMP" evidence="9">
    <location>
        <begin position="323"/>
        <end position="375"/>
    </location>
</feature>
<dbReference type="InterPro" id="IPR050736">
    <property type="entry name" value="Sensor_HK_Regulatory"/>
</dbReference>
<keyword evidence="3" id="KW-0597">Phosphoprotein</keyword>
<evidence type="ECO:0000256" key="7">
    <source>
        <dbReference type="SAM" id="Coils"/>
    </source>
</evidence>
<dbReference type="PATRIC" id="fig|1229909.8.peg.1359"/>
<evidence type="ECO:0000256" key="5">
    <source>
        <dbReference type="ARBA" id="ARBA00022777"/>
    </source>
</evidence>
<dbReference type="FunFam" id="3.30.565.10:FF:000006">
    <property type="entry name" value="Sensor histidine kinase WalK"/>
    <property type="match status" value="1"/>
</dbReference>
<feature type="coiled-coil region" evidence="7">
    <location>
        <begin position="135"/>
        <end position="162"/>
    </location>
</feature>
<dbReference type="HOGENOM" id="CLU_450275_0_0_2"/>
<dbReference type="STRING" id="1229909.NSED_06180"/>
<evidence type="ECO:0000256" key="3">
    <source>
        <dbReference type="ARBA" id="ARBA00022553"/>
    </source>
</evidence>
<dbReference type="SUPFAM" id="SSF55874">
    <property type="entry name" value="ATPase domain of HSP90 chaperone/DNA topoisomerase II/histidine kinase"/>
    <property type="match status" value="1"/>
</dbReference>
<proteinExistence type="predicted"/>
<dbReference type="GO" id="GO:0000155">
    <property type="term" value="F:phosphorelay sensor kinase activity"/>
    <property type="evidence" value="ECO:0007669"/>
    <property type="project" value="InterPro"/>
</dbReference>
<dbReference type="PANTHER" id="PTHR43711:SF31">
    <property type="entry name" value="HISTIDINE KINASE"/>
    <property type="match status" value="1"/>
</dbReference>
<dbReference type="GeneID" id="13697031"/>
<evidence type="ECO:0000256" key="4">
    <source>
        <dbReference type="ARBA" id="ARBA00022679"/>
    </source>
</evidence>
<keyword evidence="6" id="KW-0902">Two-component regulatory system</keyword>
<dbReference type="Gene3D" id="1.10.287.130">
    <property type="match status" value="1"/>
</dbReference>
<organism evidence="10 11">
    <name type="scientific">Candidatus Nitrosopumilus sediminis</name>
    <dbReference type="NCBI Taxonomy" id="1229909"/>
    <lineage>
        <taxon>Archaea</taxon>
        <taxon>Nitrososphaerota</taxon>
        <taxon>Nitrososphaeria</taxon>
        <taxon>Nitrosopumilales</taxon>
        <taxon>Nitrosopumilaceae</taxon>
        <taxon>Nitrosopumilus</taxon>
    </lineage>
</organism>
<evidence type="ECO:0000313" key="11">
    <source>
        <dbReference type="Proteomes" id="UP000006100"/>
    </source>
</evidence>
<feature type="domain" description="Histidine kinase" evidence="8">
    <location>
        <begin position="390"/>
        <end position="608"/>
    </location>
</feature>
<dbReference type="InterPro" id="IPR036890">
    <property type="entry name" value="HATPase_C_sf"/>
</dbReference>
<dbReference type="SUPFAM" id="SSF158472">
    <property type="entry name" value="HAMP domain-like"/>
    <property type="match status" value="1"/>
</dbReference>
<dbReference type="Pfam" id="PF00672">
    <property type="entry name" value="HAMP"/>
    <property type="match status" value="1"/>
</dbReference>
<dbReference type="PROSITE" id="PS50885">
    <property type="entry name" value="HAMP"/>
    <property type="match status" value="1"/>
</dbReference>
<dbReference type="OrthoDB" id="342253at2157"/>
<keyword evidence="7" id="KW-0175">Coiled coil</keyword>
<dbReference type="Pfam" id="PF02518">
    <property type="entry name" value="HATPase_c"/>
    <property type="match status" value="1"/>
</dbReference>
<keyword evidence="4" id="KW-0808">Transferase</keyword>
<comment type="catalytic activity">
    <reaction evidence="1">
        <text>ATP + protein L-histidine = ADP + protein N-phospho-L-histidine.</text>
        <dbReference type="EC" id="2.7.13.3"/>
    </reaction>
</comment>
<dbReference type="PRINTS" id="PR00344">
    <property type="entry name" value="BCTRLSENSOR"/>
</dbReference>
<dbReference type="Gene3D" id="3.30.565.10">
    <property type="entry name" value="Histidine kinase-like ATPase, C-terminal domain"/>
    <property type="match status" value="1"/>
</dbReference>
<dbReference type="Gene3D" id="6.10.340.10">
    <property type="match status" value="1"/>
</dbReference>
<dbReference type="KEGG" id="nir:NSED_06180"/>